<gene>
    <name evidence="12" type="ORF">FH972_026628</name>
</gene>
<sequence length="145" mass="15318">MAMIQLGPCAMLPPHYHPRGSNYVVAIKGNTTTYMIQENGAPLVTELLTPGKMTIFPRASLHAMQNTGCGESQLVSALSSTDTGTHNFLNGLFQMPEVVVNAAFGSPEGGAMQWAGVVPAVGYGAMKGDAQCLARCESMNRDGKQ</sequence>
<feature type="binding site" evidence="9">
    <location>
        <position position="15"/>
    </location>
    <ligand>
        <name>Mn(2+)</name>
        <dbReference type="ChEBI" id="CHEBI:29035"/>
    </ligand>
</feature>
<evidence type="ECO:0000259" key="11">
    <source>
        <dbReference type="SMART" id="SM00835"/>
    </source>
</evidence>
<feature type="binding site" evidence="9">
    <location>
        <position position="17"/>
    </location>
    <ligand>
        <name>Mn(2+)</name>
        <dbReference type="ChEBI" id="CHEBI:29035"/>
    </ligand>
</feature>
<dbReference type="PANTHER" id="PTHR31238">
    <property type="entry name" value="GERMIN-LIKE PROTEIN SUBFAMILY 3 MEMBER 3"/>
    <property type="match status" value="1"/>
</dbReference>
<dbReference type="SMART" id="SM00835">
    <property type="entry name" value="Cupin_1"/>
    <property type="match status" value="1"/>
</dbReference>
<feature type="domain" description="Cupin type-1" evidence="11">
    <location>
        <begin position="1"/>
        <end position="112"/>
    </location>
</feature>
<proteinExistence type="inferred from homology"/>
<dbReference type="SUPFAM" id="SSF51182">
    <property type="entry name" value="RmlC-like cupins"/>
    <property type="match status" value="1"/>
</dbReference>
<comment type="subcellular location">
    <subcellularLocation>
        <location evidence="1 10">Secreted</location>
        <location evidence="1 10">Extracellular space</location>
        <location evidence="1 10">Apoplast</location>
    </subcellularLocation>
</comment>
<dbReference type="AlphaFoldDB" id="A0A5N6L4Y1"/>
<evidence type="ECO:0000256" key="2">
    <source>
        <dbReference type="ARBA" id="ARBA00007456"/>
    </source>
</evidence>
<comment type="caution">
    <text evidence="12">The sequence shown here is derived from an EMBL/GenBank/DDBJ whole genome shotgun (WGS) entry which is preliminary data.</text>
</comment>
<evidence type="ECO:0000256" key="1">
    <source>
        <dbReference type="ARBA" id="ARBA00004271"/>
    </source>
</evidence>
<dbReference type="OrthoDB" id="1921208at2759"/>
<evidence type="ECO:0000256" key="8">
    <source>
        <dbReference type="PIRSR" id="PIRSR601929-1"/>
    </source>
</evidence>
<keyword evidence="4 10" id="KW-0964">Secreted</keyword>
<dbReference type="InterPro" id="IPR006045">
    <property type="entry name" value="Cupin_1"/>
</dbReference>
<comment type="similarity">
    <text evidence="2 10">Belongs to the germin family.</text>
</comment>
<dbReference type="InterPro" id="IPR001929">
    <property type="entry name" value="Germin"/>
</dbReference>
<dbReference type="Proteomes" id="UP000327013">
    <property type="component" value="Unassembled WGS sequence"/>
</dbReference>
<keyword evidence="3 10" id="KW-0052">Apoplast</keyword>
<evidence type="ECO:0000313" key="12">
    <source>
        <dbReference type="EMBL" id="KAB8766468.1"/>
    </source>
</evidence>
<dbReference type="Gene3D" id="2.60.120.10">
    <property type="entry name" value="Jelly Rolls"/>
    <property type="match status" value="1"/>
</dbReference>
<name>A0A5N6L4Y1_9ROSI</name>
<evidence type="ECO:0000256" key="4">
    <source>
        <dbReference type="ARBA" id="ARBA00022525"/>
    </source>
</evidence>
<dbReference type="InterPro" id="IPR014710">
    <property type="entry name" value="RmlC-like_jellyroll"/>
</dbReference>
<dbReference type="CDD" id="cd02241">
    <property type="entry name" value="cupin_OxOx"/>
    <property type="match status" value="1"/>
</dbReference>
<dbReference type="PRINTS" id="PR00325">
    <property type="entry name" value="GERMIN"/>
</dbReference>
<evidence type="ECO:0000256" key="5">
    <source>
        <dbReference type="ARBA" id="ARBA00022723"/>
    </source>
</evidence>
<reference evidence="12 13" key="1">
    <citation type="submission" date="2019-06" db="EMBL/GenBank/DDBJ databases">
        <title>A chromosomal-level reference genome of Carpinus fangiana (Coryloideae, Betulaceae).</title>
        <authorList>
            <person name="Yang X."/>
            <person name="Wang Z."/>
            <person name="Zhang L."/>
            <person name="Hao G."/>
            <person name="Liu J."/>
            <person name="Yang Y."/>
        </authorList>
    </citation>
    <scope>NUCLEOTIDE SEQUENCE [LARGE SCALE GENOMIC DNA]</scope>
    <source>
        <strain evidence="12">Cfa_2016G</strain>
        <tissue evidence="12">Leaf</tissue>
    </source>
</reference>
<dbReference type="Pfam" id="PF00190">
    <property type="entry name" value="Cupin_1"/>
    <property type="match status" value="1"/>
</dbReference>
<keyword evidence="7 8" id="KW-0464">Manganese</keyword>
<evidence type="ECO:0000256" key="10">
    <source>
        <dbReference type="RuleBase" id="RU366015"/>
    </source>
</evidence>
<keyword evidence="6" id="KW-0325">Glycoprotein</keyword>
<keyword evidence="13" id="KW-1185">Reference proteome</keyword>
<evidence type="ECO:0000256" key="3">
    <source>
        <dbReference type="ARBA" id="ARBA00022523"/>
    </source>
</evidence>
<evidence type="ECO:0000313" key="13">
    <source>
        <dbReference type="Proteomes" id="UP000327013"/>
    </source>
</evidence>
<protein>
    <recommendedName>
        <fullName evidence="10">Germin-like protein</fullName>
    </recommendedName>
</protein>
<dbReference type="InterPro" id="IPR011051">
    <property type="entry name" value="RmlC_Cupin_sf"/>
</dbReference>
<accession>A0A5N6L4Y1</accession>
<evidence type="ECO:0000256" key="7">
    <source>
        <dbReference type="ARBA" id="ARBA00023211"/>
    </source>
</evidence>
<feature type="binding site" evidence="9">
    <location>
        <position position="62"/>
    </location>
    <ligand>
        <name>Mn(2+)</name>
        <dbReference type="ChEBI" id="CHEBI:29035"/>
    </ligand>
</feature>
<dbReference type="GO" id="GO:0030145">
    <property type="term" value="F:manganese ion binding"/>
    <property type="evidence" value="ECO:0007669"/>
    <property type="project" value="UniProtKB-UniRule"/>
</dbReference>
<keyword evidence="5 8" id="KW-0479">Metal-binding</keyword>
<organism evidence="12 13">
    <name type="scientific">Carpinus fangiana</name>
    <dbReference type="NCBI Taxonomy" id="176857"/>
    <lineage>
        <taxon>Eukaryota</taxon>
        <taxon>Viridiplantae</taxon>
        <taxon>Streptophyta</taxon>
        <taxon>Embryophyta</taxon>
        <taxon>Tracheophyta</taxon>
        <taxon>Spermatophyta</taxon>
        <taxon>Magnoliopsida</taxon>
        <taxon>eudicotyledons</taxon>
        <taxon>Gunneridae</taxon>
        <taxon>Pentapetalae</taxon>
        <taxon>rosids</taxon>
        <taxon>fabids</taxon>
        <taxon>Fagales</taxon>
        <taxon>Betulaceae</taxon>
        <taxon>Carpinus</taxon>
    </lineage>
</organism>
<dbReference type="GO" id="GO:0048046">
    <property type="term" value="C:apoplast"/>
    <property type="evidence" value="ECO:0007669"/>
    <property type="project" value="UniProtKB-SubCell"/>
</dbReference>
<dbReference type="EMBL" id="VIBQ01000101">
    <property type="protein sequence ID" value="KAB8766468.1"/>
    <property type="molecule type" value="Genomic_DNA"/>
</dbReference>
<feature type="binding site" evidence="8">
    <location>
        <position position="17"/>
    </location>
    <ligand>
        <name>oxalate</name>
        <dbReference type="ChEBI" id="CHEBI:30623"/>
    </ligand>
</feature>
<evidence type="ECO:0000256" key="6">
    <source>
        <dbReference type="ARBA" id="ARBA00023180"/>
    </source>
</evidence>
<evidence type="ECO:0000256" key="9">
    <source>
        <dbReference type="PIRSR" id="PIRSR601929-2"/>
    </source>
</evidence>